<sequence>MHSELDDQRVLQICLTHLVAAIKTSKDLREMSGDPSVQASMLSPLLILSSDLLTSSTRYHNVGGELASYAMNYSLRIAETHCGKRDVLTELTDKLEHYIEWVIRAQRTKQSVTASQAVQ</sequence>
<name>A0AAE7B1F6_9VIBR</name>
<gene>
    <name evidence="1" type="ORF">HOO69_21455</name>
</gene>
<proteinExistence type="predicted"/>
<accession>A0AAE7B1F6</accession>
<protein>
    <submittedName>
        <fullName evidence="1">Uncharacterized protein</fullName>
    </submittedName>
</protein>
<evidence type="ECO:0000313" key="2">
    <source>
        <dbReference type="Proteomes" id="UP000501443"/>
    </source>
</evidence>
<dbReference type="Proteomes" id="UP000501443">
    <property type="component" value="Chromosome 2"/>
</dbReference>
<dbReference type="EMBL" id="CP053543">
    <property type="protein sequence ID" value="QJY39108.1"/>
    <property type="molecule type" value="Genomic_DNA"/>
</dbReference>
<evidence type="ECO:0000313" key="1">
    <source>
        <dbReference type="EMBL" id="QJY39108.1"/>
    </source>
</evidence>
<dbReference type="AlphaFoldDB" id="A0AAE7B1F6"/>
<dbReference type="RefSeq" id="WP_171803111.1">
    <property type="nucleotide sequence ID" value="NZ_CP053543.1"/>
</dbReference>
<reference evidence="1 2" key="1">
    <citation type="submission" date="2020-05" db="EMBL/GenBank/DDBJ databases">
        <title>First description outside Europe of the emergent pathogen for shellfish aquaculture Vibrio europaeus.</title>
        <authorList>
            <person name="Dubert J."/>
            <person name="Rojas R."/>
        </authorList>
    </citation>
    <scope>NUCLEOTIDE SEQUENCE [LARGE SCALE GENOMIC DNA]</scope>
    <source>
        <strain evidence="1 2">NPI-1</strain>
    </source>
</reference>
<organism evidence="1 2">
    <name type="scientific">Vibrio europaeus</name>
    <dbReference type="NCBI Taxonomy" id="300876"/>
    <lineage>
        <taxon>Bacteria</taxon>
        <taxon>Pseudomonadati</taxon>
        <taxon>Pseudomonadota</taxon>
        <taxon>Gammaproteobacteria</taxon>
        <taxon>Vibrionales</taxon>
        <taxon>Vibrionaceae</taxon>
        <taxon>Vibrio</taxon>
        <taxon>Vibrio oreintalis group</taxon>
    </lineage>
</organism>